<dbReference type="Gene3D" id="3.30.70.20">
    <property type="match status" value="2"/>
</dbReference>
<evidence type="ECO:0000256" key="1">
    <source>
        <dbReference type="ARBA" id="ARBA00022485"/>
    </source>
</evidence>
<protein>
    <recommendedName>
        <fullName evidence="5">Ferredoxin</fullName>
    </recommendedName>
</protein>
<dbReference type="PANTHER" id="PTHR43687:SF5">
    <property type="entry name" value="4FE-4S FERREDOXIN-TYPE DOMAIN-CONTAINING PROTEIN"/>
    <property type="match status" value="1"/>
</dbReference>
<dbReference type="GO" id="GO:0051539">
    <property type="term" value="F:4 iron, 4 sulfur cluster binding"/>
    <property type="evidence" value="ECO:0007669"/>
    <property type="project" value="UniProtKB-KW"/>
</dbReference>
<keyword evidence="1" id="KW-0004">4Fe-4S</keyword>
<reference evidence="7 8" key="1">
    <citation type="submission" date="2019-04" db="EMBL/GenBank/DDBJ databases">
        <title>Microbes associate with the intestines of laboratory mice.</title>
        <authorList>
            <person name="Navarre W."/>
            <person name="Wong E."/>
            <person name="Huang K."/>
            <person name="Tropini C."/>
            <person name="Ng K."/>
            <person name="Yu B."/>
        </authorList>
    </citation>
    <scope>NUCLEOTIDE SEQUENCE [LARGE SCALE GENOMIC DNA]</scope>
    <source>
        <strain evidence="7 8">NM07_P-09</strain>
    </source>
</reference>
<keyword evidence="5" id="KW-0249">Electron transport</keyword>
<dbReference type="RefSeq" id="WP_136011638.1">
    <property type="nucleotide sequence ID" value="NZ_SRYE01000001.1"/>
</dbReference>
<dbReference type="PROSITE" id="PS00198">
    <property type="entry name" value="4FE4S_FER_1"/>
    <property type="match status" value="1"/>
</dbReference>
<accession>A0A4S2F3J5</accession>
<dbReference type="InterPro" id="IPR001080">
    <property type="entry name" value="3Fe4S_ferredoxin"/>
</dbReference>
<dbReference type="InterPro" id="IPR017896">
    <property type="entry name" value="4Fe4S_Fe-S-bd"/>
</dbReference>
<organism evidence="7 8">
    <name type="scientific">Muricaecibacterium torontonense</name>
    <dbReference type="NCBI Taxonomy" id="3032871"/>
    <lineage>
        <taxon>Bacteria</taxon>
        <taxon>Bacillati</taxon>
        <taxon>Actinomycetota</taxon>
        <taxon>Coriobacteriia</taxon>
        <taxon>Coriobacteriales</taxon>
        <taxon>Atopobiaceae</taxon>
        <taxon>Muricaecibacterium</taxon>
    </lineage>
</organism>
<evidence type="ECO:0000259" key="6">
    <source>
        <dbReference type="PROSITE" id="PS51379"/>
    </source>
</evidence>
<evidence type="ECO:0000256" key="2">
    <source>
        <dbReference type="ARBA" id="ARBA00022723"/>
    </source>
</evidence>
<comment type="function">
    <text evidence="5">Ferredoxins are iron-sulfur proteins that transfer electrons in a wide variety of metabolic reactions.</text>
</comment>
<dbReference type="InterPro" id="IPR050572">
    <property type="entry name" value="Fe-S_Ferredoxin"/>
</dbReference>
<dbReference type="GO" id="GO:0005506">
    <property type="term" value="F:iron ion binding"/>
    <property type="evidence" value="ECO:0007669"/>
    <property type="project" value="UniProtKB-UniRule"/>
</dbReference>
<dbReference type="PROSITE" id="PS51379">
    <property type="entry name" value="4FE4S_FER_2"/>
    <property type="match status" value="2"/>
</dbReference>
<keyword evidence="8" id="KW-1185">Reference proteome</keyword>
<dbReference type="InterPro" id="IPR017900">
    <property type="entry name" value="4Fe4S_Fe_S_CS"/>
</dbReference>
<evidence type="ECO:0000256" key="4">
    <source>
        <dbReference type="ARBA" id="ARBA00023014"/>
    </source>
</evidence>
<dbReference type="GO" id="GO:0009055">
    <property type="term" value="F:electron transfer activity"/>
    <property type="evidence" value="ECO:0007669"/>
    <property type="project" value="UniProtKB-UniRule"/>
</dbReference>
<sequence>MAHPVIDADECICCGVCVDVCPTDTLELGDESAVVANEENCIACGQCLDNCPTGAITEIVED</sequence>
<evidence type="ECO:0000256" key="3">
    <source>
        <dbReference type="ARBA" id="ARBA00023004"/>
    </source>
</evidence>
<dbReference type="AlphaFoldDB" id="A0A4S2F3J5"/>
<dbReference type="SUPFAM" id="SSF54862">
    <property type="entry name" value="4Fe-4S ferredoxins"/>
    <property type="match status" value="1"/>
</dbReference>
<keyword evidence="2 5" id="KW-0479">Metal-binding</keyword>
<dbReference type="OrthoDB" id="9770306at2"/>
<evidence type="ECO:0000313" key="7">
    <source>
        <dbReference type="EMBL" id="TGY63012.1"/>
    </source>
</evidence>
<comment type="caution">
    <text evidence="7">The sequence shown here is derived from an EMBL/GenBank/DDBJ whole genome shotgun (WGS) entry which is preliminary data.</text>
</comment>
<keyword evidence="3 5" id="KW-0408">Iron</keyword>
<evidence type="ECO:0000313" key="8">
    <source>
        <dbReference type="Proteomes" id="UP000310263"/>
    </source>
</evidence>
<gene>
    <name evidence="7" type="ORF">E5334_00365</name>
</gene>
<evidence type="ECO:0000256" key="5">
    <source>
        <dbReference type="RuleBase" id="RU368020"/>
    </source>
</evidence>
<dbReference type="PANTHER" id="PTHR43687">
    <property type="entry name" value="ADENYLYLSULFATE REDUCTASE, BETA SUBUNIT"/>
    <property type="match status" value="1"/>
</dbReference>
<name>A0A4S2F3J5_9ACTN</name>
<feature type="domain" description="4Fe-4S ferredoxin-type" evidence="6">
    <location>
        <begin position="32"/>
        <end position="62"/>
    </location>
</feature>
<proteinExistence type="predicted"/>
<dbReference type="PRINTS" id="PR00352">
    <property type="entry name" value="3FE4SFRDOXIN"/>
</dbReference>
<keyword evidence="4 5" id="KW-0411">Iron-sulfur</keyword>
<dbReference type="Pfam" id="PF13237">
    <property type="entry name" value="Fer4_10"/>
    <property type="match status" value="1"/>
</dbReference>
<feature type="domain" description="4Fe-4S ferredoxin-type" evidence="6">
    <location>
        <begin position="2"/>
        <end position="31"/>
    </location>
</feature>
<dbReference type="Proteomes" id="UP000310263">
    <property type="component" value="Unassembled WGS sequence"/>
</dbReference>
<dbReference type="EMBL" id="SRYE01000001">
    <property type="protein sequence ID" value="TGY63012.1"/>
    <property type="molecule type" value="Genomic_DNA"/>
</dbReference>
<keyword evidence="5" id="KW-0813">Transport</keyword>